<dbReference type="GO" id="GO:0001517">
    <property type="term" value="F:N-acetylglucosamine 6-O-sulfotransferase activity"/>
    <property type="evidence" value="ECO:0007669"/>
    <property type="project" value="TreeGrafter"/>
</dbReference>
<reference evidence="1" key="1">
    <citation type="submission" date="2020-12" db="EMBL/GenBank/DDBJ databases">
        <title>Pontibaca salina gen. nov., sp. nov., isolated from marine sediment.</title>
        <authorList>
            <person name="Bo J."/>
            <person name="Wang S."/>
            <person name="Song X."/>
            <person name="Du Z."/>
        </authorList>
    </citation>
    <scope>NUCLEOTIDE SEQUENCE</scope>
    <source>
        <strain evidence="1">S1109L</strain>
    </source>
</reference>
<sequence>MPSAVILLSDKRSGSTMFQDEICRHSAVRTVPYSPHSNLETHWWLMAAVLLQSSGRLFSGGQRYKGYGSRANARAYMVDLLEKSVPDFAPPSDDYTLVFQGWDALCRKLAQPVFFEKSPQFVAHWAALTLLLDWIEQTDLEVRVVGLVRNPHGVMYSAARQFGTDPASRQIGWLATCRNLLAFSQMLGPEQFTLVRYEDLIRDPISGFADICRFIGLAPEAQVGSGTHRDSSEKWRADPRYRLALDPSVRQMARHMGYAHAELENANAASSPAETAAHGVTRSSFRLWINRRRDRLVQPLLIRLRASLRF</sequence>
<dbReference type="InterPro" id="IPR051135">
    <property type="entry name" value="Gal/GlcNAc/GalNAc_ST"/>
</dbReference>
<dbReference type="GO" id="GO:0006044">
    <property type="term" value="P:N-acetylglucosamine metabolic process"/>
    <property type="evidence" value="ECO:0007669"/>
    <property type="project" value="TreeGrafter"/>
</dbReference>
<dbReference type="SUPFAM" id="SSF52540">
    <property type="entry name" value="P-loop containing nucleoside triphosphate hydrolases"/>
    <property type="match status" value="1"/>
</dbReference>
<evidence type="ECO:0000313" key="1">
    <source>
        <dbReference type="EMBL" id="MBI6630256.1"/>
    </source>
</evidence>
<dbReference type="EMBL" id="JAEIJD010000007">
    <property type="protein sequence ID" value="MBI6630256.1"/>
    <property type="molecule type" value="Genomic_DNA"/>
</dbReference>
<dbReference type="InterPro" id="IPR027417">
    <property type="entry name" value="P-loop_NTPase"/>
</dbReference>
<dbReference type="GO" id="GO:0006790">
    <property type="term" value="P:sulfur compound metabolic process"/>
    <property type="evidence" value="ECO:0007669"/>
    <property type="project" value="TreeGrafter"/>
</dbReference>
<accession>A0A934HNI6</accession>
<dbReference type="Proteomes" id="UP000613255">
    <property type="component" value="Unassembled WGS sequence"/>
</dbReference>
<protein>
    <submittedName>
        <fullName evidence="1">Sulfotransferase</fullName>
    </submittedName>
</protein>
<dbReference type="Gene3D" id="3.40.50.300">
    <property type="entry name" value="P-loop containing nucleotide triphosphate hydrolases"/>
    <property type="match status" value="1"/>
</dbReference>
<gene>
    <name evidence="1" type="ORF">JAO82_10220</name>
</gene>
<dbReference type="Pfam" id="PF13469">
    <property type="entry name" value="Sulfotransfer_3"/>
    <property type="match status" value="1"/>
</dbReference>
<proteinExistence type="predicted"/>
<keyword evidence="2" id="KW-1185">Reference proteome</keyword>
<dbReference type="PANTHER" id="PTHR10704:SF44">
    <property type="entry name" value="LD35051P-RELATED"/>
    <property type="match status" value="1"/>
</dbReference>
<dbReference type="PANTHER" id="PTHR10704">
    <property type="entry name" value="CARBOHYDRATE SULFOTRANSFERASE"/>
    <property type="match status" value="1"/>
</dbReference>
<comment type="caution">
    <text evidence="1">The sequence shown here is derived from an EMBL/GenBank/DDBJ whole genome shotgun (WGS) entry which is preliminary data.</text>
</comment>
<evidence type="ECO:0000313" key="2">
    <source>
        <dbReference type="Proteomes" id="UP000613255"/>
    </source>
</evidence>
<dbReference type="AlphaFoldDB" id="A0A934HNI6"/>
<name>A0A934HNI6_9RHOB</name>
<organism evidence="1 2">
    <name type="scientific">Pontibaca salina</name>
    <dbReference type="NCBI Taxonomy" id="2795731"/>
    <lineage>
        <taxon>Bacteria</taxon>
        <taxon>Pseudomonadati</taxon>
        <taxon>Pseudomonadota</taxon>
        <taxon>Alphaproteobacteria</taxon>
        <taxon>Rhodobacterales</taxon>
        <taxon>Roseobacteraceae</taxon>
        <taxon>Pontibaca</taxon>
    </lineage>
</organism>
<dbReference type="RefSeq" id="WP_198686276.1">
    <property type="nucleotide sequence ID" value="NZ_JAEIJD010000007.1"/>
</dbReference>